<accession>A0A1I7IVY8</accession>
<evidence type="ECO:0000313" key="3">
    <source>
        <dbReference type="Proteomes" id="UP000199138"/>
    </source>
</evidence>
<dbReference type="STRING" id="1224947.SAMN05216480_12318"/>
<sequence length="276" mass="30034">MKNLLTILALFFCLFTQAQGNPTPLPNGLRVDLTKLPRRPIDSVDLIAGIDRKGVLVGISKYEVNPAEYTNYTFSINRTPSSGERGVVNSYSINYNLVSNNDSITTATISQGVGNVLANVDQGTQSITGLTTTTNITYTLSINYERLGVSGSNSTSTTFNTYVPQWAGTTTLSDFDGTYATIEAQPNVLKYIQNNDNITRTMSPANEYIVFVSTNGNATIKDGNGFAQSVGSWGDATKEFQRKTITLSLADGSTTTAYFYRTTSLKTFTNLDYSIE</sequence>
<dbReference type="RefSeq" id="WP_093026559.1">
    <property type="nucleotide sequence ID" value="NZ_FPBK01000023.1"/>
</dbReference>
<keyword evidence="3" id="KW-1185">Reference proteome</keyword>
<feature type="chain" id="PRO_5011659710" description="YD repeat-containing protein" evidence="1">
    <location>
        <begin position="19"/>
        <end position="276"/>
    </location>
</feature>
<reference evidence="2 3" key="1">
    <citation type="submission" date="2016-10" db="EMBL/GenBank/DDBJ databases">
        <authorList>
            <person name="de Groot N.N."/>
        </authorList>
    </citation>
    <scope>NUCLEOTIDE SEQUENCE [LARGE SCALE GENOMIC DNA]</scope>
    <source>
        <strain evidence="2 3">CGMCC 1.12333</strain>
    </source>
</reference>
<evidence type="ECO:0000313" key="2">
    <source>
        <dbReference type="EMBL" id="SFU77117.1"/>
    </source>
</evidence>
<dbReference type="AlphaFoldDB" id="A0A1I7IVY8"/>
<organism evidence="2 3">
    <name type="scientific">Pustulibacterium marinum</name>
    <dbReference type="NCBI Taxonomy" id="1224947"/>
    <lineage>
        <taxon>Bacteria</taxon>
        <taxon>Pseudomonadati</taxon>
        <taxon>Bacteroidota</taxon>
        <taxon>Flavobacteriia</taxon>
        <taxon>Flavobacteriales</taxon>
        <taxon>Flavobacteriaceae</taxon>
        <taxon>Pustulibacterium</taxon>
    </lineage>
</organism>
<evidence type="ECO:0008006" key="4">
    <source>
        <dbReference type="Google" id="ProtNLM"/>
    </source>
</evidence>
<dbReference type="Proteomes" id="UP000199138">
    <property type="component" value="Unassembled WGS sequence"/>
</dbReference>
<evidence type="ECO:0000256" key="1">
    <source>
        <dbReference type="SAM" id="SignalP"/>
    </source>
</evidence>
<gene>
    <name evidence="2" type="ORF">SAMN05216480_12318</name>
</gene>
<protein>
    <recommendedName>
        <fullName evidence="4">YD repeat-containing protein</fullName>
    </recommendedName>
</protein>
<feature type="signal peptide" evidence="1">
    <location>
        <begin position="1"/>
        <end position="18"/>
    </location>
</feature>
<name>A0A1I7IVY8_9FLAO</name>
<dbReference type="EMBL" id="FPBK01000023">
    <property type="protein sequence ID" value="SFU77117.1"/>
    <property type="molecule type" value="Genomic_DNA"/>
</dbReference>
<keyword evidence="1" id="KW-0732">Signal</keyword>
<proteinExistence type="predicted"/>